<feature type="domain" description="DUF7587" evidence="1">
    <location>
        <begin position="47"/>
        <end position="158"/>
    </location>
</feature>
<evidence type="ECO:0000313" key="3">
    <source>
        <dbReference type="Proteomes" id="UP001152795"/>
    </source>
</evidence>
<comment type="caution">
    <text evidence="2">The sequence shown here is derived from an EMBL/GenBank/DDBJ whole genome shotgun (WGS) entry which is preliminary data.</text>
</comment>
<proteinExistence type="predicted"/>
<keyword evidence="3" id="KW-1185">Reference proteome</keyword>
<protein>
    <recommendedName>
        <fullName evidence="1">DUF7587 domain-containing protein</fullName>
    </recommendedName>
</protein>
<accession>A0A7D9HT44</accession>
<dbReference type="InterPro" id="IPR056009">
    <property type="entry name" value="DUF7587"/>
</dbReference>
<evidence type="ECO:0000259" key="1">
    <source>
        <dbReference type="Pfam" id="PF24494"/>
    </source>
</evidence>
<organism evidence="2 3">
    <name type="scientific">Paramuricea clavata</name>
    <name type="common">Red gorgonian</name>
    <name type="synonym">Violescent sea-whip</name>
    <dbReference type="NCBI Taxonomy" id="317549"/>
    <lineage>
        <taxon>Eukaryota</taxon>
        <taxon>Metazoa</taxon>
        <taxon>Cnidaria</taxon>
        <taxon>Anthozoa</taxon>
        <taxon>Octocorallia</taxon>
        <taxon>Malacalcyonacea</taxon>
        <taxon>Plexauridae</taxon>
        <taxon>Paramuricea</taxon>
    </lineage>
</organism>
<dbReference type="Proteomes" id="UP001152795">
    <property type="component" value="Unassembled WGS sequence"/>
</dbReference>
<reference evidence="2" key="1">
    <citation type="submission" date="2020-04" db="EMBL/GenBank/DDBJ databases">
        <authorList>
            <person name="Alioto T."/>
            <person name="Alioto T."/>
            <person name="Gomez Garrido J."/>
        </authorList>
    </citation>
    <scope>NUCLEOTIDE SEQUENCE</scope>
    <source>
        <strain evidence="2">A484AB</strain>
    </source>
</reference>
<sequence>MAQSLEEGLYHLNLMSSTSDYCGMWGLDELYRVCRDDENINPDIVCKANPNDQDSWNRTVEQHINNGSQNSSRFISTTISRDVALKWAYYTMENPSNIEERLTPRRIIKIFISRIPQDTASQMINLTVEEVRNYFLGGATQICRAKSSQEVLFQKYIPFYTWYQGSSQQVFELWQHPPKPPKPKSKNPKNNVYNVLSGKGKSEAKMAAIDVQ</sequence>
<evidence type="ECO:0000313" key="2">
    <source>
        <dbReference type="EMBL" id="CAB3989863.1"/>
    </source>
</evidence>
<dbReference type="AlphaFoldDB" id="A0A7D9HT44"/>
<dbReference type="Pfam" id="PF24494">
    <property type="entry name" value="DUF7587"/>
    <property type="match status" value="1"/>
</dbReference>
<name>A0A7D9HT44_PARCT</name>
<gene>
    <name evidence="2" type="ORF">PACLA_8A062746</name>
</gene>
<dbReference type="EMBL" id="CACRXK020001562">
    <property type="protein sequence ID" value="CAB3989863.1"/>
    <property type="molecule type" value="Genomic_DNA"/>
</dbReference>